<feature type="signal peptide" evidence="2">
    <location>
        <begin position="1"/>
        <end position="18"/>
    </location>
</feature>
<sequence length="194" mass="21536">MLKSTLFAIAALVSIVAGATVPDEKSRADQARAKAEKDPKTQKLTIGPNGNTTDVSERDAEYITVFMTQGYNWSGNSMLLTLPLYYCAAMNDIGWNDIPSSFGPPEGYTCRLYSAIGCKYNDPNRVDLAYPGSSDLRSVWGHNLDKQLSSIYCRPSWQAFDCDYCPLYQSFCLIVQCQDCWGCSNCGSCTIHNW</sequence>
<keyword evidence="2" id="KW-0732">Signal</keyword>
<evidence type="ECO:0000256" key="1">
    <source>
        <dbReference type="SAM" id="MobiDB-lite"/>
    </source>
</evidence>
<evidence type="ECO:0000256" key="2">
    <source>
        <dbReference type="SAM" id="SignalP"/>
    </source>
</evidence>
<keyword evidence="4" id="KW-1185">Reference proteome</keyword>
<feature type="compositionally biased region" description="Basic and acidic residues" evidence="1">
    <location>
        <begin position="27"/>
        <end position="41"/>
    </location>
</feature>
<dbReference type="AlphaFoldDB" id="A0AAN8RFX6"/>
<evidence type="ECO:0000313" key="4">
    <source>
        <dbReference type="Proteomes" id="UP001313282"/>
    </source>
</evidence>
<feature type="chain" id="PRO_5043005973" evidence="2">
    <location>
        <begin position="19"/>
        <end position="194"/>
    </location>
</feature>
<comment type="caution">
    <text evidence="3">The sequence shown here is derived from an EMBL/GenBank/DDBJ whole genome shotgun (WGS) entry which is preliminary data.</text>
</comment>
<protein>
    <submittedName>
        <fullName evidence="3">Uncharacterized protein</fullName>
    </submittedName>
</protein>
<gene>
    <name evidence="3" type="ORF">TWF718_000474</name>
</gene>
<dbReference type="Proteomes" id="UP001313282">
    <property type="component" value="Unassembled WGS sequence"/>
</dbReference>
<reference evidence="3 4" key="1">
    <citation type="submission" date="2019-10" db="EMBL/GenBank/DDBJ databases">
        <authorList>
            <person name="Palmer J.M."/>
        </authorList>
    </citation>
    <scope>NUCLEOTIDE SEQUENCE [LARGE SCALE GENOMIC DNA]</scope>
    <source>
        <strain evidence="3 4">TWF718</strain>
    </source>
</reference>
<name>A0AAN8RFX6_9PEZI</name>
<evidence type="ECO:0000313" key="3">
    <source>
        <dbReference type="EMBL" id="KAK6356099.1"/>
    </source>
</evidence>
<feature type="compositionally biased region" description="Polar residues" evidence="1">
    <location>
        <begin position="42"/>
        <end position="51"/>
    </location>
</feature>
<feature type="region of interest" description="Disordered" evidence="1">
    <location>
        <begin position="27"/>
        <end position="51"/>
    </location>
</feature>
<proteinExistence type="predicted"/>
<organism evidence="3 4">
    <name type="scientific">Orbilia javanica</name>
    <dbReference type="NCBI Taxonomy" id="47235"/>
    <lineage>
        <taxon>Eukaryota</taxon>
        <taxon>Fungi</taxon>
        <taxon>Dikarya</taxon>
        <taxon>Ascomycota</taxon>
        <taxon>Pezizomycotina</taxon>
        <taxon>Orbiliomycetes</taxon>
        <taxon>Orbiliales</taxon>
        <taxon>Orbiliaceae</taxon>
        <taxon>Orbilia</taxon>
    </lineage>
</organism>
<accession>A0AAN8RFX6</accession>
<dbReference type="EMBL" id="JAVHNR010000001">
    <property type="protein sequence ID" value="KAK6356099.1"/>
    <property type="molecule type" value="Genomic_DNA"/>
</dbReference>